<dbReference type="GO" id="GO:0032259">
    <property type="term" value="P:methylation"/>
    <property type="evidence" value="ECO:0007669"/>
    <property type="project" value="UniProtKB-KW"/>
</dbReference>
<evidence type="ECO:0000256" key="2">
    <source>
        <dbReference type="ARBA" id="ARBA00022679"/>
    </source>
</evidence>
<dbReference type="Proteomes" id="UP001209540">
    <property type="component" value="Unassembled WGS sequence"/>
</dbReference>
<keyword evidence="1 5" id="KW-0489">Methyltransferase</keyword>
<dbReference type="PANTHER" id="PTHR10509">
    <property type="entry name" value="O-METHYLTRANSFERASE-RELATED"/>
    <property type="match status" value="1"/>
</dbReference>
<keyword evidence="2" id="KW-0808">Transferase</keyword>
<keyword evidence="6" id="KW-1185">Reference proteome</keyword>
<dbReference type="CDD" id="cd02440">
    <property type="entry name" value="AdoMet_MTases"/>
    <property type="match status" value="1"/>
</dbReference>
<dbReference type="SUPFAM" id="SSF53335">
    <property type="entry name" value="S-adenosyl-L-methionine-dependent methyltransferases"/>
    <property type="match status" value="1"/>
</dbReference>
<evidence type="ECO:0000313" key="5">
    <source>
        <dbReference type="EMBL" id="KAI9264944.1"/>
    </source>
</evidence>
<evidence type="ECO:0000313" key="6">
    <source>
        <dbReference type="Proteomes" id="UP001209540"/>
    </source>
</evidence>
<dbReference type="PROSITE" id="PS51682">
    <property type="entry name" value="SAM_OMT_I"/>
    <property type="match status" value="1"/>
</dbReference>
<dbReference type="Gene3D" id="3.40.50.150">
    <property type="entry name" value="Vaccinia Virus protein VP39"/>
    <property type="match status" value="1"/>
</dbReference>
<dbReference type="EMBL" id="JAIXMP010000011">
    <property type="protein sequence ID" value="KAI9264944.1"/>
    <property type="molecule type" value="Genomic_DNA"/>
</dbReference>
<dbReference type="InterPro" id="IPR050362">
    <property type="entry name" value="Cation-dep_OMT"/>
</dbReference>
<dbReference type="GO" id="GO:0008171">
    <property type="term" value="F:O-methyltransferase activity"/>
    <property type="evidence" value="ECO:0007669"/>
    <property type="project" value="InterPro"/>
</dbReference>
<comment type="similarity">
    <text evidence="4">Belongs to the class I-like SAM-binding methyltransferase superfamily. Cation-dependent O-methyltransferase family.</text>
</comment>
<comment type="caution">
    <text evidence="5">The sequence shown here is derived from an EMBL/GenBank/DDBJ whole genome shotgun (WGS) entry which is preliminary data.</text>
</comment>
<reference evidence="5" key="1">
    <citation type="journal article" date="2022" name="IScience">
        <title>Evolution of zygomycete secretomes and the origins of terrestrial fungal ecologies.</title>
        <authorList>
            <person name="Chang Y."/>
            <person name="Wang Y."/>
            <person name="Mondo S."/>
            <person name="Ahrendt S."/>
            <person name="Andreopoulos W."/>
            <person name="Barry K."/>
            <person name="Beard J."/>
            <person name="Benny G.L."/>
            <person name="Blankenship S."/>
            <person name="Bonito G."/>
            <person name="Cuomo C."/>
            <person name="Desiro A."/>
            <person name="Gervers K.A."/>
            <person name="Hundley H."/>
            <person name="Kuo A."/>
            <person name="LaButti K."/>
            <person name="Lang B.F."/>
            <person name="Lipzen A."/>
            <person name="O'Donnell K."/>
            <person name="Pangilinan J."/>
            <person name="Reynolds N."/>
            <person name="Sandor L."/>
            <person name="Smith M.E."/>
            <person name="Tsang A."/>
            <person name="Grigoriev I.V."/>
            <person name="Stajich J.E."/>
            <person name="Spatafora J.W."/>
        </authorList>
    </citation>
    <scope>NUCLEOTIDE SEQUENCE</scope>
    <source>
        <strain evidence="5">RSA 2281</strain>
    </source>
</reference>
<dbReference type="InterPro" id="IPR002935">
    <property type="entry name" value="SAM_O-MeTrfase"/>
</dbReference>
<organism evidence="5 6">
    <name type="scientific">Phascolomyces articulosus</name>
    <dbReference type="NCBI Taxonomy" id="60185"/>
    <lineage>
        <taxon>Eukaryota</taxon>
        <taxon>Fungi</taxon>
        <taxon>Fungi incertae sedis</taxon>
        <taxon>Mucoromycota</taxon>
        <taxon>Mucoromycotina</taxon>
        <taxon>Mucoromycetes</taxon>
        <taxon>Mucorales</taxon>
        <taxon>Lichtheimiaceae</taxon>
        <taxon>Phascolomyces</taxon>
    </lineage>
</organism>
<dbReference type="AlphaFoldDB" id="A0AAD5K1P8"/>
<name>A0AAD5K1P8_9FUNG</name>
<proteinExistence type="inferred from homology"/>
<dbReference type="GO" id="GO:0008757">
    <property type="term" value="F:S-adenosylmethionine-dependent methyltransferase activity"/>
    <property type="evidence" value="ECO:0007669"/>
    <property type="project" value="TreeGrafter"/>
</dbReference>
<protein>
    <submittedName>
        <fullName evidence="5">S-adenosyl-L-methionine-dependent methyltransferase</fullName>
    </submittedName>
</protein>
<evidence type="ECO:0000256" key="1">
    <source>
        <dbReference type="ARBA" id="ARBA00022603"/>
    </source>
</evidence>
<evidence type="ECO:0000256" key="4">
    <source>
        <dbReference type="ARBA" id="ARBA00023453"/>
    </source>
</evidence>
<sequence length="226" mass="26001">MVYDLDFQGNIDNRLRIQEEYTNDFSTPLPPLINDIIQSLIEETERDFEQSQFMTTETQRQFLYKLVKLFGSSCVLEIGTFTGVATITMASALLSHSITANEDKKANKVVLLEVDSKAIDVARKYIQKLKDLEDRVEFILGPAIESLIRITKERPDEQHDFIFIVLFYGQVHRQAGYADMKPINFKRDIPGMAKQIHQFNEHVLKDQRIQVVMLPLFDGASIITTN</sequence>
<keyword evidence="3" id="KW-0949">S-adenosyl-L-methionine</keyword>
<dbReference type="InterPro" id="IPR029063">
    <property type="entry name" value="SAM-dependent_MTases_sf"/>
</dbReference>
<gene>
    <name evidence="5" type="ORF">BDA99DRAFT_559045</name>
</gene>
<dbReference type="PANTHER" id="PTHR10509:SF14">
    <property type="entry name" value="CAFFEOYL-COA O-METHYLTRANSFERASE 3-RELATED"/>
    <property type="match status" value="1"/>
</dbReference>
<accession>A0AAD5K1P8</accession>
<reference evidence="5" key="2">
    <citation type="submission" date="2023-02" db="EMBL/GenBank/DDBJ databases">
        <authorList>
            <consortium name="DOE Joint Genome Institute"/>
            <person name="Mondo S.J."/>
            <person name="Chang Y."/>
            <person name="Wang Y."/>
            <person name="Ahrendt S."/>
            <person name="Andreopoulos W."/>
            <person name="Barry K."/>
            <person name="Beard J."/>
            <person name="Benny G.L."/>
            <person name="Blankenship S."/>
            <person name="Bonito G."/>
            <person name="Cuomo C."/>
            <person name="Desiro A."/>
            <person name="Gervers K.A."/>
            <person name="Hundley H."/>
            <person name="Kuo A."/>
            <person name="LaButti K."/>
            <person name="Lang B.F."/>
            <person name="Lipzen A."/>
            <person name="O'Donnell K."/>
            <person name="Pangilinan J."/>
            <person name="Reynolds N."/>
            <person name="Sandor L."/>
            <person name="Smith M.W."/>
            <person name="Tsang A."/>
            <person name="Grigoriev I.V."/>
            <person name="Stajich J.E."/>
            <person name="Spatafora J.W."/>
        </authorList>
    </citation>
    <scope>NUCLEOTIDE SEQUENCE</scope>
    <source>
        <strain evidence="5">RSA 2281</strain>
    </source>
</reference>
<evidence type="ECO:0000256" key="3">
    <source>
        <dbReference type="ARBA" id="ARBA00022691"/>
    </source>
</evidence>
<dbReference type="Pfam" id="PF01596">
    <property type="entry name" value="Methyltransf_3"/>
    <property type="match status" value="1"/>
</dbReference>